<comment type="subcellular location">
    <subcellularLocation>
        <location evidence="3">Mitochondrion inner membrane</location>
    </subcellularLocation>
</comment>
<protein>
    <recommendedName>
        <fullName evidence="3">COX assembly mitochondrial protein</fullName>
    </recommendedName>
</protein>
<proteinExistence type="inferred from homology"/>
<dbReference type="Proteomes" id="UP000799302">
    <property type="component" value="Unassembled WGS sequence"/>
</dbReference>
<evidence type="ECO:0000256" key="1">
    <source>
        <dbReference type="ARBA" id="ARBA00007347"/>
    </source>
</evidence>
<keyword evidence="2" id="KW-1015">Disulfide bond</keyword>
<evidence type="ECO:0000313" key="4">
    <source>
        <dbReference type="EMBL" id="KAF2674572.1"/>
    </source>
</evidence>
<sequence>MHPLLHTKDNVGCEEVMYALEACHARGFLYSALNGCADAKRDLNKCLRAARLARTRENYEKTKEKNIKVKSAWADIDANS</sequence>
<evidence type="ECO:0000256" key="3">
    <source>
        <dbReference type="RuleBase" id="RU364104"/>
    </source>
</evidence>
<keyword evidence="3" id="KW-0999">Mitochondrion inner membrane</keyword>
<keyword evidence="5" id="KW-1185">Reference proteome</keyword>
<organism evidence="4 5">
    <name type="scientific">Microthyrium microscopicum</name>
    <dbReference type="NCBI Taxonomy" id="703497"/>
    <lineage>
        <taxon>Eukaryota</taxon>
        <taxon>Fungi</taxon>
        <taxon>Dikarya</taxon>
        <taxon>Ascomycota</taxon>
        <taxon>Pezizomycotina</taxon>
        <taxon>Dothideomycetes</taxon>
        <taxon>Dothideomycetes incertae sedis</taxon>
        <taxon>Microthyriales</taxon>
        <taxon>Microthyriaceae</taxon>
        <taxon>Microthyrium</taxon>
    </lineage>
</organism>
<keyword evidence="3" id="KW-0496">Mitochondrion</keyword>
<gene>
    <name evidence="4" type="ORF">BT63DRAFT_449561</name>
</gene>
<dbReference type="GO" id="GO:0005743">
    <property type="term" value="C:mitochondrial inner membrane"/>
    <property type="evidence" value="ECO:0007669"/>
    <property type="project" value="UniProtKB-SubCell"/>
</dbReference>
<dbReference type="EMBL" id="MU004230">
    <property type="protein sequence ID" value="KAF2674572.1"/>
    <property type="molecule type" value="Genomic_DNA"/>
</dbReference>
<name>A0A6A6UQN2_9PEZI</name>
<keyword evidence="3" id="KW-0472">Membrane</keyword>
<dbReference type="Pfam" id="PF08583">
    <property type="entry name" value="Cmc1"/>
    <property type="match status" value="1"/>
</dbReference>
<evidence type="ECO:0000313" key="5">
    <source>
        <dbReference type="Proteomes" id="UP000799302"/>
    </source>
</evidence>
<comment type="function">
    <text evidence="3">Required for mitochondrial cytochrome c oxidase (COX) assembly and respiration.</text>
</comment>
<reference evidence="4" key="1">
    <citation type="journal article" date="2020" name="Stud. Mycol.">
        <title>101 Dothideomycetes genomes: a test case for predicting lifestyles and emergence of pathogens.</title>
        <authorList>
            <person name="Haridas S."/>
            <person name="Albert R."/>
            <person name="Binder M."/>
            <person name="Bloem J."/>
            <person name="Labutti K."/>
            <person name="Salamov A."/>
            <person name="Andreopoulos B."/>
            <person name="Baker S."/>
            <person name="Barry K."/>
            <person name="Bills G."/>
            <person name="Bluhm B."/>
            <person name="Cannon C."/>
            <person name="Castanera R."/>
            <person name="Culley D."/>
            <person name="Daum C."/>
            <person name="Ezra D."/>
            <person name="Gonzalez J."/>
            <person name="Henrissat B."/>
            <person name="Kuo A."/>
            <person name="Liang C."/>
            <person name="Lipzen A."/>
            <person name="Lutzoni F."/>
            <person name="Magnuson J."/>
            <person name="Mondo S."/>
            <person name="Nolan M."/>
            <person name="Ohm R."/>
            <person name="Pangilinan J."/>
            <person name="Park H.-J."/>
            <person name="Ramirez L."/>
            <person name="Alfaro M."/>
            <person name="Sun H."/>
            <person name="Tritt A."/>
            <person name="Yoshinaga Y."/>
            <person name="Zwiers L.-H."/>
            <person name="Turgeon B."/>
            <person name="Goodwin S."/>
            <person name="Spatafora J."/>
            <person name="Crous P."/>
            <person name="Grigoriev I."/>
        </authorList>
    </citation>
    <scope>NUCLEOTIDE SEQUENCE</scope>
    <source>
        <strain evidence="4">CBS 115976</strain>
    </source>
</reference>
<comment type="similarity">
    <text evidence="1 3">Belongs to the CMC family.</text>
</comment>
<dbReference type="InterPro" id="IPR013892">
    <property type="entry name" value="Cyt_c_biogenesis_Cmc1-like"/>
</dbReference>
<dbReference type="OrthoDB" id="532630at2759"/>
<dbReference type="AlphaFoldDB" id="A0A6A6UQN2"/>
<keyword evidence="3" id="KW-0143">Chaperone</keyword>
<evidence type="ECO:0000256" key="2">
    <source>
        <dbReference type="ARBA" id="ARBA00023157"/>
    </source>
</evidence>
<accession>A0A6A6UQN2</accession>